<dbReference type="InterPro" id="IPR013103">
    <property type="entry name" value="RVT_2"/>
</dbReference>
<keyword evidence="2" id="KW-0812">Transmembrane</keyword>
<dbReference type="Pfam" id="PF07727">
    <property type="entry name" value="RVT_2"/>
    <property type="match status" value="1"/>
</dbReference>
<name>A0AAV3R8Y5_LITER</name>
<comment type="caution">
    <text evidence="2">The sequence shown here is derived from an EMBL/GenBank/DDBJ whole genome shotgun (WGS) entry which is preliminary data.</text>
</comment>
<dbReference type="EMBL" id="BAABME010008106">
    <property type="protein sequence ID" value="GAA0172403.1"/>
    <property type="molecule type" value="Genomic_DNA"/>
</dbReference>
<evidence type="ECO:0000259" key="1">
    <source>
        <dbReference type="Pfam" id="PF07727"/>
    </source>
</evidence>
<feature type="domain" description="Reverse transcriptase Ty1/copia-type" evidence="1">
    <location>
        <begin position="1"/>
        <end position="155"/>
    </location>
</feature>
<keyword evidence="2" id="KW-0675">Receptor</keyword>
<sequence length="209" mass="23456">MDVHNAFLYGDLLEEVYMKLPLGFEQGKEGKACRLRKSLYGMKQAPRYWFAKLVSSLWSYGFYNSYSDYSLFSYVRGDIQLHVLIYVDDLIISSNNSAALSAFKDYLSSYFHMKDLGVLKYFLGIEVARSSDGIYLCQRKYALDIITECDLLGGRLGGFPMEPNHKLVESTIPLVENVLSEAEIGPLGCGSPSGVLYEEFSGSGHPVTF</sequence>
<dbReference type="SUPFAM" id="SSF56672">
    <property type="entry name" value="DNA/RNA polymerases"/>
    <property type="match status" value="1"/>
</dbReference>
<dbReference type="Proteomes" id="UP001454036">
    <property type="component" value="Unassembled WGS sequence"/>
</dbReference>
<dbReference type="InterPro" id="IPR043502">
    <property type="entry name" value="DNA/RNA_pol_sf"/>
</dbReference>
<evidence type="ECO:0000313" key="3">
    <source>
        <dbReference type="Proteomes" id="UP001454036"/>
    </source>
</evidence>
<proteinExistence type="predicted"/>
<keyword evidence="2" id="KW-0472">Membrane</keyword>
<evidence type="ECO:0000313" key="2">
    <source>
        <dbReference type="EMBL" id="GAA0172403.1"/>
    </source>
</evidence>
<organism evidence="2 3">
    <name type="scientific">Lithospermum erythrorhizon</name>
    <name type="common">Purple gromwell</name>
    <name type="synonym">Lithospermum officinale var. erythrorhizon</name>
    <dbReference type="NCBI Taxonomy" id="34254"/>
    <lineage>
        <taxon>Eukaryota</taxon>
        <taxon>Viridiplantae</taxon>
        <taxon>Streptophyta</taxon>
        <taxon>Embryophyta</taxon>
        <taxon>Tracheophyta</taxon>
        <taxon>Spermatophyta</taxon>
        <taxon>Magnoliopsida</taxon>
        <taxon>eudicotyledons</taxon>
        <taxon>Gunneridae</taxon>
        <taxon>Pentapetalae</taxon>
        <taxon>asterids</taxon>
        <taxon>lamiids</taxon>
        <taxon>Boraginales</taxon>
        <taxon>Boraginaceae</taxon>
        <taxon>Boraginoideae</taxon>
        <taxon>Lithospermeae</taxon>
        <taxon>Lithospermum</taxon>
    </lineage>
</organism>
<keyword evidence="3" id="KW-1185">Reference proteome</keyword>
<protein>
    <submittedName>
        <fullName evidence="2">Transmembrane signal receptor</fullName>
    </submittedName>
</protein>
<dbReference type="AlphaFoldDB" id="A0AAV3R8Y5"/>
<accession>A0AAV3R8Y5</accession>
<gene>
    <name evidence="2" type="ORF">LIER_26239</name>
</gene>
<reference evidence="2 3" key="1">
    <citation type="submission" date="2024-01" db="EMBL/GenBank/DDBJ databases">
        <title>The complete chloroplast genome sequence of Lithospermum erythrorhizon: insights into the phylogenetic relationship among Boraginaceae species and the maternal lineages of purple gromwells.</title>
        <authorList>
            <person name="Okada T."/>
            <person name="Watanabe K."/>
        </authorList>
    </citation>
    <scope>NUCLEOTIDE SEQUENCE [LARGE SCALE GENOMIC DNA]</scope>
</reference>